<evidence type="ECO:0000256" key="4">
    <source>
        <dbReference type="ARBA" id="ARBA00022777"/>
    </source>
</evidence>
<dbReference type="PANTHER" id="PTHR43547:SF2">
    <property type="entry name" value="HYBRID SIGNAL TRANSDUCTION HISTIDINE KINASE C"/>
    <property type="match status" value="1"/>
</dbReference>
<sequence>MEQCLSLFSLNIDKDKKINFLSIEMIIYLIYNIYFYLSKQYKLYFLVNTLIYLAIALAIFYICLIKENIIKNLFIEYISFELFLVGVILALKLSGLILKFNMTSNNRYIYLGIIIYYFELTLQCLGFYFTNKKRDIRTTLPIFIIIFLITFTIMNCNFHKFIYDNIKILIMFSIVSTFIISCVLINIIKALENFKNLTSKDFIEDLKIYVILRYLGYIASMVLISTNKSTIVNGGLKLLAFYVLFKGVVNYMINNPMKNMKISLERTHEVNLELHRTLKKRNRILNDTNIMIEKSESNYNKLIDSVYDGVLLFFNNELKYINKAGLKLLDDIDKENILGISLEKFILDNFKVTFSSSNKKEICINDIKLKNTDILVTLFIIDIDENNKLLYVHDVTEFNKTKDMKNKLEKYLKEEELKKQFFSNISHELRTPINLIYSAIQLNEIYLKQKKVDNISKNNEIIKQNSLRLIRTISNFIDTNRVSEGYLKPDFKTYNIVEVVENITIACNKYIDKAEIGLTFDSEKEEIYVKCDKDMIERIILNILSNSVKYGQKDSHINVLISTIDNDNLVEIKIENNGRRIDENTIPHIFDKFTRINKSLNRPKEGSGLGLFLSKSLTELQGGELTLELDEKENLFVINFPITDDVNYSEINCDLEIKNIEEKVDIEFSDIYMD</sequence>
<name>A0A1D7XNN8_9CLOT</name>
<dbReference type="KEGG" id="ctae:BGI42_10350"/>
<dbReference type="SMART" id="SM00388">
    <property type="entry name" value="HisKA"/>
    <property type="match status" value="1"/>
</dbReference>
<evidence type="ECO:0000256" key="6">
    <source>
        <dbReference type="SAM" id="Phobius"/>
    </source>
</evidence>
<keyword evidence="6" id="KW-1133">Transmembrane helix</keyword>
<dbReference type="InterPro" id="IPR004358">
    <property type="entry name" value="Sig_transdc_His_kin-like_C"/>
</dbReference>
<dbReference type="InterPro" id="IPR003661">
    <property type="entry name" value="HisK_dim/P_dom"/>
</dbReference>
<feature type="domain" description="Histidine kinase" evidence="7">
    <location>
        <begin position="424"/>
        <end position="644"/>
    </location>
</feature>
<dbReference type="PROSITE" id="PS50109">
    <property type="entry name" value="HIS_KIN"/>
    <property type="match status" value="1"/>
</dbReference>
<dbReference type="Gene3D" id="3.30.565.10">
    <property type="entry name" value="Histidine kinase-like ATPase, C-terminal domain"/>
    <property type="match status" value="1"/>
</dbReference>
<dbReference type="InterPro" id="IPR003594">
    <property type="entry name" value="HATPase_dom"/>
</dbReference>
<keyword evidence="6" id="KW-0472">Membrane</keyword>
<evidence type="ECO:0000256" key="5">
    <source>
        <dbReference type="ARBA" id="ARBA00023012"/>
    </source>
</evidence>
<feature type="transmembrane region" description="Helical" evidence="6">
    <location>
        <begin position="109"/>
        <end position="130"/>
    </location>
</feature>
<evidence type="ECO:0000313" key="8">
    <source>
        <dbReference type="EMBL" id="AOR24951.1"/>
    </source>
</evidence>
<evidence type="ECO:0000256" key="1">
    <source>
        <dbReference type="ARBA" id="ARBA00000085"/>
    </source>
</evidence>
<dbReference type="SUPFAM" id="SSF47384">
    <property type="entry name" value="Homodimeric domain of signal transducing histidine kinase"/>
    <property type="match status" value="1"/>
</dbReference>
<dbReference type="GO" id="GO:0000155">
    <property type="term" value="F:phosphorelay sensor kinase activity"/>
    <property type="evidence" value="ECO:0007669"/>
    <property type="project" value="InterPro"/>
</dbReference>
<dbReference type="PRINTS" id="PR00344">
    <property type="entry name" value="BCTRLSENSOR"/>
</dbReference>
<feature type="transmembrane region" description="Helical" evidence="6">
    <location>
        <begin position="142"/>
        <end position="162"/>
    </location>
</feature>
<feature type="transmembrane region" description="Helical" evidence="6">
    <location>
        <begin position="20"/>
        <end position="37"/>
    </location>
</feature>
<keyword evidence="5" id="KW-0902">Two-component regulatory system</keyword>
<feature type="transmembrane region" description="Helical" evidence="6">
    <location>
        <begin position="231"/>
        <end position="253"/>
    </location>
</feature>
<dbReference type="Pfam" id="PF00512">
    <property type="entry name" value="HisKA"/>
    <property type="match status" value="1"/>
</dbReference>
<evidence type="ECO:0000256" key="2">
    <source>
        <dbReference type="ARBA" id="ARBA00012438"/>
    </source>
</evidence>
<feature type="transmembrane region" description="Helical" evidence="6">
    <location>
        <begin position="43"/>
        <end position="65"/>
    </location>
</feature>
<dbReference type="AlphaFoldDB" id="A0A1D7XNN8"/>
<keyword evidence="6" id="KW-0812">Transmembrane</keyword>
<keyword evidence="4 8" id="KW-0418">Kinase</keyword>
<feature type="transmembrane region" description="Helical" evidence="6">
    <location>
        <begin position="208"/>
        <end position="225"/>
    </location>
</feature>
<keyword evidence="9" id="KW-1185">Reference proteome</keyword>
<dbReference type="Proteomes" id="UP000094652">
    <property type="component" value="Chromosome"/>
</dbReference>
<dbReference type="EMBL" id="CP017253">
    <property type="protein sequence ID" value="AOR24951.1"/>
    <property type="molecule type" value="Genomic_DNA"/>
</dbReference>
<dbReference type="EC" id="2.7.13.3" evidence="2"/>
<dbReference type="Gene3D" id="1.10.287.130">
    <property type="match status" value="1"/>
</dbReference>
<dbReference type="STRING" id="394958.BGI42_10350"/>
<dbReference type="OrthoDB" id="9813394at2"/>
<organism evidence="8 9">
    <name type="scientific">Clostridium taeniosporum</name>
    <dbReference type="NCBI Taxonomy" id="394958"/>
    <lineage>
        <taxon>Bacteria</taxon>
        <taxon>Bacillati</taxon>
        <taxon>Bacillota</taxon>
        <taxon>Clostridia</taxon>
        <taxon>Eubacteriales</taxon>
        <taxon>Clostridiaceae</taxon>
        <taxon>Clostridium</taxon>
    </lineage>
</organism>
<proteinExistence type="predicted"/>
<dbReference type="SUPFAM" id="SSF55874">
    <property type="entry name" value="ATPase domain of HSP90 chaperone/DNA topoisomerase II/histidine kinase"/>
    <property type="match status" value="1"/>
</dbReference>
<gene>
    <name evidence="8" type="ORF">BGI42_10350</name>
</gene>
<dbReference type="InterPro" id="IPR036097">
    <property type="entry name" value="HisK_dim/P_sf"/>
</dbReference>
<dbReference type="SMART" id="SM00387">
    <property type="entry name" value="HATPase_c"/>
    <property type="match status" value="1"/>
</dbReference>
<keyword evidence="4 8" id="KW-0808">Transferase</keyword>
<keyword evidence="3" id="KW-0597">Phosphoprotein</keyword>
<dbReference type="CDD" id="cd00082">
    <property type="entry name" value="HisKA"/>
    <property type="match status" value="1"/>
</dbReference>
<dbReference type="Pfam" id="PF02518">
    <property type="entry name" value="HATPase_c"/>
    <property type="match status" value="1"/>
</dbReference>
<evidence type="ECO:0000313" key="9">
    <source>
        <dbReference type="Proteomes" id="UP000094652"/>
    </source>
</evidence>
<dbReference type="PANTHER" id="PTHR43547">
    <property type="entry name" value="TWO-COMPONENT HISTIDINE KINASE"/>
    <property type="match status" value="1"/>
</dbReference>
<reference evidence="9" key="1">
    <citation type="submission" date="2016-09" db="EMBL/GenBank/DDBJ databases">
        <title>Genomics of Clostridium taeniosporum, an organism which forms endospores with ribbon-like appendages.</title>
        <authorList>
            <person name="Walker J.R."/>
        </authorList>
    </citation>
    <scope>NUCLEOTIDE SEQUENCE [LARGE SCALE GENOMIC DNA]</scope>
    <source>
        <strain evidence="9">1/k</strain>
    </source>
</reference>
<dbReference type="InterPro" id="IPR036890">
    <property type="entry name" value="HATPase_C_sf"/>
</dbReference>
<evidence type="ECO:0000259" key="7">
    <source>
        <dbReference type="PROSITE" id="PS50109"/>
    </source>
</evidence>
<feature type="transmembrane region" description="Helical" evidence="6">
    <location>
        <begin position="168"/>
        <end position="188"/>
    </location>
</feature>
<dbReference type="InterPro" id="IPR005467">
    <property type="entry name" value="His_kinase_dom"/>
</dbReference>
<comment type="catalytic activity">
    <reaction evidence="1">
        <text>ATP + protein L-histidine = ADP + protein N-phospho-L-histidine.</text>
        <dbReference type="EC" id="2.7.13.3"/>
    </reaction>
</comment>
<protein>
    <recommendedName>
        <fullName evidence="2">histidine kinase</fullName>
        <ecNumber evidence="2">2.7.13.3</ecNumber>
    </recommendedName>
</protein>
<evidence type="ECO:0000256" key="3">
    <source>
        <dbReference type="ARBA" id="ARBA00022553"/>
    </source>
</evidence>
<accession>A0A1D7XNN8</accession>
<feature type="transmembrane region" description="Helical" evidence="6">
    <location>
        <begin position="77"/>
        <end position="97"/>
    </location>
</feature>